<sequence length="441" mass="49883">MNEGYVKASSQNLPRVDLEMLIEYISTSDSFQGCELRNVKTTRSMRANYGDVAIGYVQLKRDGTSCTVQGKICPEHRVHSKNYTVHVVINEEEEIIEEAQCLDCAASEGGCKHAVALLAWIYRKSEEPPPTSVTCYWKKPVLSSVGTNIKYYTIKEMVGNGEGAGVAVSRPSHDPLVNSVLRRVLQHNGSTENNCHLVQFYSKNTVQKLSLHHLAVSYDGDRSCSKSFLDFCKEALTPENCDYIFRNTATQSNCMSWFELRYGRLTASIIHEAAVCKTPDGSLVEKILSMSNYDNPAMERGRRLESQVRYEVQKLLIENWNEGKVRTSGLILSRNFPALGASPDGLTETAVVEIKCPSKEKTIANYHDGKNIKNKYKAQIQLQMIFSGRRIGFFCIAAPDFETSRKVTIYKEIYDQAFTLAVMRRAMIFWMNNVFPHLMRK</sequence>
<accession>A0ACC2NNJ5</accession>
<protein>
    <submittedName>
        <fullName evidence="1">Uncharacterized protein</fullName>
    </submittedName>
</protein>
<gene>
    <name evidence="1" type="ORF">QAD02_003143</name>
</gene>
<evidence type="ECO:0000313" key="2">
    <source>
        <dbReference type="Proteomes" id="UP001239111"/>
    </source>
</evidence>
<name>A0ACC2NNJ5_9HYME</name>
<reference evidence="1" key="1">
    <citation type="submission" date="2023-04" db="EMBL/GenBank/DDBJ databases">
        <title>A chromosome-level genome assembly of the parasitoid wasp Eretmocerus hayati.</title>
        <authorList>
            <person name="Zhong Y."/>
            <person name="Liu S."/>
            <person name="Liu Y."/>
        </authorList>
    </citation>
    <scope>NUCLEOTIDE SEQUENCE</scope>
    <source>
        <strain evidence="1">ZJU_SS_LIU_2023</strain>
    </source>
</reference>
<proteinExistence type="predicted"/>
<dbReference type="Proteomes" id="UP001239111">
    <property type="component" value="Chromosome 3"/>
</dbReference>
<keyword evidence="2" id="KW-1185">Reference proteome</keyword>
<organism evidence="1 2">
    <name type="scientific">Eretmocerus hayati</name>
    <dbReference type="NCBI Taxonomy" id="131215"/>
    <lineage>
        <taxon>Eukaryota</taxon>
        <taxon>Metazoa</taxon>
        <taxon>Ecdysozoa</taxon>
        <taxon>Arthropoda</taxon>
        <taxon>Hexapoda</taxon>
        <taxon>Insecta</taxon>
        <taxon>Pterygota</taxon>
        <taxon>Neoptera</taxon>
        <taxon>Endopterygota</taxon>
        <taxon>Hymenoptera</taxon>
        <taxon>Apocrita</taxon>
        <taxon>Proctotrupomorpha</taxon>
        <taxon>Chalcidoidea</taxon>
        <taxon>Aphelinidae</taxon>
        <taxon>Aphelininae</taxon>
        <taxon>Eretmocerus</taxon>
    </lineage>
</organism>
<comment type="caution">
    <text evidence="1">The sequence shown here is derived from an EMBL/GenBank/DDBJ whole genome shotgun (WGS) entry which is preliminary data.</text>
</comment>
<evidence type="ECO:0000313" key="1">
    <source>
        <dbReference type="EMBL" id="KAJ8671884.1"/>
    </source>
</evidence>
<dbReference type="EMBL" id="CM056743">
    <property type="protein sequence ID" value="KAJ8671884.1"/>
    <property type="molecule type" value="Genomic_DNA"/>
</dbReference>